<feature type="compositionally biased region" description="Basic and acidic residues" evidence="1">
    <location>
        <begin position="73"/>
        <end position="88"/>
    </location>
</feature>
<protein>
    <submittedName>
        <fullName evidence="3">Uncharacterized protein</fullName>
    </submittedName>
</protein>
<dbReference type="AlphaFoldDB" id="A0A2A6CV29"/>
<keyword evidence="2" id="KW-0732">Signal</keyword>
<dbReference type="Proteomes" id="UP000005239">
    <property type="component" value="Unassembled WGS sequence"/>
</dbReference>
<name>A0A2A6CV29_PRIPA</name>
<keyword evidence="4" id="KW-1185">Reference proteome</keyword>
<organism evidence="3 4">
    <name type="scientific">Pristionchus pacificus</name>
    <name type="common">Parasitic nematode worm</name>
    <dbReference type="NCBI Taxonomy" id="54126"/>
    <lineage>
        <taxon>Eukaryota</taxon>
        <taxon>Metazoa</taxon>
        <taxon>Ecdysozoa</taxon>
        <taxon>Nematoda</taxon>
        <taxon>Chromadorea</taxon>
        <taxon>Rhabditida</taxon>
        <taxon>Rhabditina</taxon>
        <taxon>Diplogasteromorpha</taxon>
        <taxon>Diplogasteroidea</taxon>
        <taxon>Neodiplogasteridae</taxon>
        <taxon>Pristionchus</taxon>
    </lineage>
</organism>
<accession>A0A8R1UEH6</accession>
<evidence type="ECO:0000256" key="1">
    <source>
        <dbReference type="SAM" id="MobiDB-lite"/>
    </source>
</evidence>
<gene>
    <name evidence="3" type="primary">WBGene00109300</name>
</gene>
<evidence type="ECO:0000313" key="4">
    <source>
        <dbReference type="Proteomes" id="UP000005239"/>
    </source>
</evidence>
<feature type="signal peptide" evidence="2">
    <location>
        <begin position="1"/>
        <end position="32"/>
    </location>
</feature>
<feature type="region of interest" description="Disordered" evidence="1">
    <location>
        <begin position="67"/>
        <end position="88"/>
    </location>
</feature>
<sequence length="88" mass="9876">MDSSGVQFTMRVFVLLFVLGFLCISAVPPSQAFDTFSFDRFSSFRKRAVAKNGLVKTTKKPLAKLLPAPLPERTPDYTQRDEGDVFDN</sequence>
<evidence type="ECO:0000256" key="2">
    <source>
        <dbReference type="SAM" id="SignalP"/>
    </source>
</evidence>
<dbReference type="EnsemblMetazoa" id="PPA19746.1">
    <property type="protein sequence ID" value="PPA19746.1"/>
    <property type="gene ID" value="WBGene00109300"/>
</dbReference>
<reference evidence="4" key="1">
    <citation type="journal article" date="2008" name="Nat. Genet.">
        <title>The Pristionchus pacificus genome provides a unique perspective on nematode lifestyle and parasitism.</title>
        <authorList>
            <person name="Dieterich C."/>
            <person name="Clifton S.W."/>
            <person name="Schuster L.N."/>
            <person name="Chinwalla A."/>
            <person name="Delehaunty K."/>
            <person name="Dinkelacker I."/>
            <person name="Fulton L."/>
            <person name="Fulton R."/>
            <person name="Godfrey J."/>
            <person name="Minx P."/>
            <person name="Mitreva M."/>
            <person name="Roeseler W."/>
            <person name="Tian H."/>
            <person name="Witte H."/>
            <person name="Yang S.P."/>
            <person name="Wilson R.K."/>
            <person name="Sommer R.J."/>
        </authorList>
    </citation>
    <scope>NUCLEOTIDE SEQUENCE [LARGE SCALE GENOMIC DNA]</scope>
    <source>
        <strain evidence="4">PS312</strain>
    </source>
</reference>
<feature type="chain" id="PRO_5043556922" evidence="2">
    <location>
        <begin position="33"/>
        <end position="88"/>
    </location>
</feature>
<evidence type="ECO:0000313" key="3">
    <source>
        <dbReference type="EnsemblMetazoa" id="PPA19746.1"/>
    </source>
</evidence>
<reference evidence="3" key="2">
    <citation type="submission" date="2022-06" db="UniProtKB">
        <authorList>
            <consortium name="EnsemblMetazoa"/>
        </authorList>
    </citation>
    <scope>IDENTIFICATION</scope>
    <source>
        <strain evidence="3">PS312</strain>
    </source>
</reference>
<proteinExistence type="predicted"/>
<accession>A0A2A6CV29</accession>